<gene>
    <name evidence="2" type="ORF">CYMTET_39353</name>
</gene>
<feature type="region of interest" description="Disordered" evidence="1">
    <location>
        <begin position="265"/>
        <end position="291"/>
    </location>
</feature>
<evidence type="ECO:0000313" key="3">
    <source>
        <dbReference type="Proteomes" id="UP001190700"/>
    </source>
</evidence>
<protein>
    <submittedName>
        <fullName evidence="2">Uncharacterized protein</fullName>
    </submittedName>
</protein>
<accession>A0AAE0F4L3</accession>
<evidence type="ECO:0000256" key="1">
    <source>
        <dbReference type="SAM" id="MobiDB-lite"/>
    </source>
</evidence>
<comment type="caution">
    <text evidence="2">The sequence shown here is derived from an EMBL/GenBank/DDBJ whole genome shotgun (WGS) entry which is preliminary data.</text>
</comment>
<name>A0AAE0F4L3_9CHLO</name>
<dbReference type="Proteomes" id="UP001190700">
    <property type="component" value="Unassembled WGS sequence"/>
</dbReference>
<sequence length="316" mass="33735">MRGQSHTSGDCLTLLANFCSPVAVNVKAAHLTERVAGEMQRTAFDAHEDEAFEVICETYDRSEIRQGVAASTDPKSQDAPSLRAHYCGLATLFMGAFTAAEEPACISTGMIRHCIFTTMPLARDIGARRRHLSRVGEAHPRHVHAAAAQRQQLQHRRSVRIAYESAISDESSDDAEVVLAPETRSRSRVVRDVGCICGGRYAPCVAAAAVDATSPLRPGVGGASRGGATSPLITAAMDMPFFRMLMATTECADFGIAGIDFRSASPSRHKDSGGVLDGATLPPPKDRMSPHAAPGVICSSRRLCHRHPGTLHPIGI</sequence>
<dbReference type="AlphaFoldDB" id="A0AAE0F4L3"/>
<proteinExistence type="predicted"/>
<evidence type="ECO:0000313" key="2">
    <source>
        <dbReference type="EMBL" id="KAK3251334.1"/>
    </source>
</evidence>
<organism evidence="2 3">
    <name type="scientific">Cymbomonas tetramitiformis</name>
    <dbReference type="NCBI Taxonomy" id="36881"/>
    <lineage>
        <taxon>Eukaryota</taxon>
        <taxon>Viridiplantae</taxon>
        <taxon>Chlorophyta</taxon>
        <taxon>Pyramimonadophyceae</taxon>
        <taxon>Pyramimonadales</taxon>
        <taxon>Pyramimonadaceae</taxon>
        <taxon>Cymbomonas</taxon>
    </lineage>
</organism>
<keyword evidence="3" id="KW-1185">Reference proteome</keyword>
<dbReference type="EMBL" id="LGRX02026107">
    <property type="protein sequence ID" value="KAK3251334.1"/>
    <property type="molecule type" value="Genomic_DNA"/>
</dbReference>
<reference evidence="2 3" key="1">
    <citation type="journal article" date="2015" name="Genome Biol. Evol.">
        <title>Comparative Genomics of a Bacterivorous Green Alga Reveals Evolutionary Causalities and Consequences of Phago-Mixotrophic Mode of Nutrition.</title>
        <authorList>
            <person name="Burns J.A."/>
            <person name="Paasch A."/>
            <person name="Narechania A."/>
            <person name="Kim E."/>
        </authorList>
    </citation>
    <scope>NUCLEOTIDE SEQUENCE [LARGE SCALE GENOMIC DNA]</scope>
    <source>
        <strain evidence="2 3">PLY_AMNH</strain>
    </source>
</reference>